<sequence length="451" mass="51351">LQRACMAAIDSGDLHLSTLIAQCPGDSEQRDDIAEQLALWRKEGVDSHISRQHLRLYELLSGNVDCAEPARTAANRDQIEQVEPFDVAAGLDWKRAFGLHLWYGTSFESDLREAVDSYDYAVHELRTAPPPLPTYRAGLHMGELRMRDMVKTRSYDRDHIFELIKLSVDPEHDLETALSPCNFGPSLTDYRLPWHLYMMLSQALRVRSFQDQETVVRADAGLRDGILRYSARADALTANFADQLELEGQWWTAIFVLMHLQGKQSRKKAIQRVLERCVPDASESEIDYVVDELGVPDAWIQQARAHHLRYQDERYEEFRSLVLAQQIAEAHEVATKVLVPQAIVRTDHRLVHRVLAFLSARGGAELAEWNTGGRLYVDYIACVWYLHGLLERRQTEGLDEEDEERFLSMAGTIGKIQVGLPQLLPVHSILDLSKDSTLARIQSTQLMARGQ</sequence>
<feature type="non-terminal residue" evidence="2">
    <location>
        <position position="1"/>
    </location>
</feature>
<feature type="non-terminal residue" evidence="2">
    <location>
        <position position="451"/>
    </location>
</feature>
<evidence type="ECO:0000313" key="3">
    <source>
        <dbReference type="Proteomes" id="UP001176517"/>
    </source>
</evidence>
<name>A0AAN6GJ11_9BASI</name>
<reference evidence="2" key="1">
    <citation type="journal article" date="2023" name="PhytoFront">
        <title>Draft Genome Resources of Seven Strains of Tilletia horrida, Causal Agent of Kernel Smut of Rice.</title>
        <authorList>
            <person name="Khanal S."/>
            <person name="Antony Babu S."/>
            <person name="Zhou X.G."/>
        </authorList>
    </citation>
    <scope>NUCLEOTIDE SEQUENCE</scope>
    <source>
        <strain evidence="2">TX6</strain>
    </source>
</reference>
<comment type="caution">
    <text evidence="2">The sequence shown here is derived from an EMBL/GenBank/DDBJ whole genome shotgun (WGS) entry which is preliminary data.</text>
</comment>
<dbReference type="Gene3D" id="1.25.40.690">
    <property type="match status" value="1"/>
</dbReference>
<gene>
    <name evidence="2" type="ORF">OC846_006936</name>
</gene>
<feature type="domain" description="Nuclear pore complex protein NUP96 C-terminal" evidence="1">
    <location>
        <begin position="2"/>
        <end position="306"/>
    </location>
</feature>
<proteinExistence type="predicted"/>
<dbReference type="Proteomes" id="UP001176517">
    <property type="component" value="Unassembled WGS sequence"/>
</dbReference>
<accession>A0AAN6GJ11</accession>
<evidence type="ECO:0000259" key="1">
    <source>
        <dbReference type="Pfam" id="PF12110"/>
    </source>
</evidence>
<keyword evidence="3" id="KW-1185">Reference proteome</keyword>
<evidence type="ECO:0000313" key="2">
    <source>
        <dbReference type="EMBL" id="KAK0541807.1"/>
    </source>
</evidence>
<dbReference type="AlphaFoldDB" id="A0AAN6GJ11"/>
<dbReference type="InterPro" id="IPR021967">
    <property type="entry name" value="Nup98_C"/>
</dbReference>
<protein>
    <recommendedName>
        <fullName evidence="1">Nuclear pore complex protein NUP96 C-terminal domain-containing protein</fullName>
    </recommendedName>
</protein>
<dbReference type="EMBL" id="JAPDMZ010000743">
    <property type="protein sequence ID" value="KAK0541807.1"/>
    <property type="molecule type" value="Genomic_DNA"/>
</dbReference>
<organism evidence="2 3">
    <name type="scientific">Tilletia horrida</name>
    <dbReference type="NCBI Taxonomy" id="155126"/>
    <lineage>
        <taxon>Eukaryota</taxon>
        <taxon>Fungi</taxon>
        <taxon>Dikarya</taxon>
        <taxon>Basidiomycota</taxon>
        <taxon>Ustilaginomycotina</taxon>
        <taxon>Exobasidiomycetes</taxon>
        <taxon>Tilletiales</taxon>
        <taxon>Tilletiaceae</taxon>
        <taxon>Tilletia</taxon>
    </lineage>
</organism>
<dbReference type="Pfam" id="PF12110">
    <property type="entry name" value="Nup96"/>
    <property type="match status" value="1"/>
</dbReference>